<proteinExistence type="predicted"/>
<gene>
    <name evidence="2" type="ORF">COY09_02535</name>
</gene>
<keyword evidence="1" id="KW-0472">Membrane</keyword>
<evidence type="ECO:0000313" key="3">
    <source>
        <dbReference type="Proteomes" id="UP000231071"/>
    </source>
</evidence>
<dbReference type="Proteomes" id="UP000231071">
    <property type="component" value="Unassembled WGS sequence"/>
</dbReference>
<organism evidence="2 3">
    <name type="scientific">Candidatus Portnoybacteria bacterium CG_4_10_14_0_2_um_filter_39_11</name>
    <dbReference type="NCBI Taxonomy" id="1974797"/>
    <lineage>
        <taxon>Bacteria</taxon>
        <taxon>Candidatus Portnoyibacteriota</taxon>
    </lineage>
</organism>
<protein>
    <recommendedName>
        <fullName evidence="4">DUF4239 domain-containing protein</fullName>
    </recommendedName>
</protein>
<sequence length="181" mass="20799">MFTGALSLLMAVCGTFCFWRYFMLKKAYGETDWAGGGIAFSVATFILFVVFVFGTMVQYAYQKSDFEELRKIRASEVIYKDKAESLTKQFAGYLAEAYPQHERDIFKKISPDKVSFYMVKYPQLQTSQTLTALVAEISKLQGDYYGQQLKAQETLKNIRFRQVNPWFVNAVIPALPPDIRN</sequence>
<evidence type="ECO:0008006" key="4">
    <source>
        <dbReference type="Google" id="ProtNLM"/>
    </source>
</evidence>
<name>A0A2M7UHC7_9BACT</name>
<feature type="transmembrane region" description="Helical" evidence="1">
    <location>
        <begin position="33"/>
        <end position="61"/>
    </location>
</feature>
<keyword evidence="1" id="KW-0812">Transmembrane</keyword>
<evidence type="ECO:0000313" key="2">
    <source>
        <dbReference type="EMBL" id="PIZ70616.1"/>
    </source>
</evidence>
<dbReference type="EMBL" id="PFOI01000042">
    <property type="protein sequence ID" value="PIZ70616.1"/>
    <property type="molecule type" value="Genomic_DNA"/>
</dbReference>
<evidence type="ECO:0000256" key="1">
    <source>
        <dbReference type="SAM" id="Phobius"/>
    </source>
</evidence>
<reference evidence="3" key="1">
    <citation type="submission" date="2017-09" db="EMBL/GenBank/DDBJ databases">
        <title>Depth-based differentiation of microbial function through sediment-hosted aquifers and enrichment of novel symbionts in the deep terrestrial subsurface.</title>
        <authorList>
            <person name="Probst A.J."/>
            <person name="Ladd B."/>
            <person name="Jarett J.K."/>
            <person name="Geller-Mcgrath D.E."/>
            <person name="Sieber C.M.K."/>
            <person name="Emerson J.B."/>
            <person name="Anantharaman K."/>
            <person name="Thomas B.C."/>
            <person name="Malmstrom R."/>
            <person name="Stieglmeier M."/>
            <person name="Klingl A."/>
            <person name="Woyke T."/>
            <person name="Ryan C.M."/>
            <person name="Banfield J.F."/>
        </authorList>
    </citation>
    <scope>NUCLEOTIDE SEQUENCE [LARGE SCALE GENOMIC DNA]</scope>
</reference>
<dbReference type="AlphaFoldDB" id="A0A2M7UHC7"/>
<accession>A0A2M7UHC7</accession>
<keyword evidence="1" id="KW-1133">Transmembrane helix</keyword>
<comment type="caution">
    <text evidence="2">The sequence shown here is derived from an EMBL/GenBank/DDBJ whole genome shotgun (WGS) entry which is preliminary data.</text>
</comment>